<dbReference type="InterPro" id="IPR006714">
    <property type="entry name" value="FlaA"/>
</dbReference>
<keyword evidence="3" id="KW-0732">Signal</keyword>
<evidence type="ECO:0000313" key="4">
    <source>
        <dbReference type="EMBL" id="KAL0263935.1"/>
    </source>
</evidence>
<reference evidence="4" key="1">
    <citation type="journal article" date="2024" name="Gigascience">
        <title>Chromosome-level genome of the poultry shaft louse Menopon gallinae provides insight into the host-switching and adaptive evolution of parasitic lice.</title>
        <authorList>
            <person name="Xu Y."/>
            <person name="Ma L."/>
            <person name="Liu S."/>
            <person name="Liang Y."/>
            <person name="Liu Q."/>
            <person name="He Z."/>
            <person name="Tian L."/>
            <person name="Duan Y."/>
            <person name="Cai W."/>
            <person name="Li H."/>
            <person name="Song F."/>
        </authorList>
    </citation>
    <scope>NUCLEOTIDE SEQUENCE</scope>
    <source>
        <strain evidence="4">Cailab_2023a</strain>
    </source>
</reference>
<evidence type="ECO:0000256" key="1">
    <source>
        <dbReference type="ARBA" id="ARBA00004418"/>
    </source>
</evidence>
<proteinExistence type="predicted"/>
<comment type="caution">
    <text evidence="4">The sequence shown here is derived from an EMBL/GenBank/DDBJ whole genome shotgun (WGS) entry which is preliminary data.</text>
</comment>
<accession>A0AAW2H6G0</accession>
<sequence>MKKLHFILSFLLCLLLGTNYIGAQKKPEAVKEGDVKEVLLCDFETEGSPKDKNPLNWPDGTANPNSKVLGVRAYFSERSKFTLKLTPYSPIQIPGIVKDLKIWVSGRNVPNTLYAVLRDAHGQIKRIPFQDESGSSYLTFTGWRQLKAIVPDCVRQKEYIYSREPFICLIGLELDFYSYTTEHGKEYYMYLDDLTADTDTYTQYVCSEDDIPDNWW</sequence>
<dbReference type="Pfam" id="PF04620">
    <property type="entry name" value="FlaA"/>
    <property type="match status" value="1"/>
</dbReference>
<feature type="signal peptide" evidence="3">
    <location>
        <begin position="1"/>
        <end position="23"/>
    </location>
</feature>
<comment type="subcellular location">
    <subcellularLocation>
        <location evidence="1">Periplasm</location>
    </subcellularLocation>
</comment>
<evidence type="ECO:0000256" key="2">
    <source>
        <dbReference type="ARBA" id="ARBA00022764"/>
    </source>
</evidence>
<dbReference type="AlphaFoldDB" id="A0AAW2H6G0"/>
<evidence type="ECO:0000256" key="3">
    <source>
        <dbReference type="SAM" id="SignalP"/>
    </source>
</evidence>
<dbReference type="EMBL" id="JARGDH010000065">
    <property type="protein sequence ID" value="KAL0263935.1"/>
    <property type="molecule type" value="Genomic_DNA"/>
</dbReference>
<keyword evidence="2" id="KW-0574">Periplasm</keyword>
<name>A0AAW2H6G0_9NEOP</name>
<organism evidence="4">
    <name type="scientific">Menopon gallinae</name>
    <name type="common">poultry shaft louse</name>
    <dbReference type="NCBI Taxonomy" id="328185"/>
    <lineage>
        <taxon>Eukaryota</taxon>
        <taxon>Metazoa</taxon>
        <taxon>Ecdysozoa</taxon>
        <taxon>Arthropoda</taxon>
        <taxon>Hexapoda</taxon>
        <taxon>Insecta</taxon>
        <taxon>Pterygota</taxon>
        <taxon>Neoptera</taxon>
        <taxon>Paraneoptera</taxon>
        <taxon>Psocodea</taxon>
        <taxon>Troctomorpha</taxon>
        <taxon>Phthiraptera</taxon>
        <taxon>Amblycera</taxon>
        <taxon>Menoponidae</taxon>
        <taxon>Menopon</taxon>
    </lineage>
</organism>
<feature type="chain" id="PRO_5043609948" evidence="3">
    <location>
        <begin position="24"/>
        <end position="216"/>
    </location>
</feature>
<gene>
    <name evidence="4" type="ORF">PYX00_010872</name>
</gene>
<protein>
    <submittedName>
        <fullName evidence="4">Uncharacterized protein</fullName>
    </submittedName>
</protein>